<evidence type="ECO:0000313" key="2">
    <source>
        <dbReference type="EMBL" id="SDB29746.1"/>
    </source>
</evidence>
<sequence>MQLKVLNDIKNFQNNLSEADKTYNMNRRLLRPRFSFAMNLSGRFTSFPSEFRSGPGDGRMRDTSGARRLHRRRNRNCGSAR</sequence>
<reference evidence="2 3" key="1">
    <citation type="submission" date="2016-10" db="EMBL/GenBank/DDBJ databases">
        <authorList>
            <person name="de Groot N.N."/>
        </authorList>
    </citation>
    <scope>NUCLEOTIDE SEQUENCE [LARGE SCALE GENOMIC DNA]</scope>
    <source>
        <strain evidence="2 3">ASO4-2</strain>
    </source>
</reference>
<dbReference type="Proteomes" id="UP000198771">
    <property type="component" value="Unassembled WGS sequence"/>
</dbReference>
<dbReference type="EMBL" id="FMXO01000007">
    <property type="protein sequence ID" value="SDB29746.1"/>
    <property type="molecule type" value="Genomic_DNA"/>
</dbReference>
<evidence type="ECO:0000256" key="1">
    <source>
        <dbReference type="SAM" id="MobiDB-lite"/>
    </source>
</evidence>
<evidence type="ECO:0000313" key="3">
    <source>
        <dbReference type="Proteomes" id="UP000198771"/>
    </source>
</evidence>
<keyword evidence="3" id="KW-1185">Reference proteome</keyword>
<proteinExistence type="predicted"/>
<dbReference type="STRING" id="617002.SAMN05660653_01435"/>
<name>A0A1G6CA67_9BACT</name>
<gene>
    <name evidence="2" type="ORF">SAMN05660653_01435</name>
</gene>
<organism evidence="2 3">
    <name type="scientific">Desulfonatronum thiosulfatophilum</name>
    <dbReference type="NCBI Taxonomy" id="617002"/>
    <lineage>
        <taxon>Bacteria</taxon>
        <taxon>Pseudomonadati</taxon>
        <taxon>Thermodesulfobacteriota</taxon>
        <taxon>Desulfovibrionia</taxon>
        <taxon>Desulfovibrionales</taxon>
        <taxon>Desulfonatronaceae</taxon>
        <taxon>Desulfonatronum</taxon>
    </lineage>
</organism>
<dbReference type="AlphaFoldDB" id="A0A1G6CA67"/>
<feature type="region of interest" description="Disordered" evidence="1">
    <location>
        <begin position="48"/>
        <end position="81"/>
    </location>
</feature>
<accession>A0A1G6CA67</accession>
<protein>
    <submittedName>
        <fullName evidence="2">Uncharacterized protein</fullName>
    </submittedName>
</protein>